<dbReference type="Pfam" id="PF01403">
    <property type="entry name" value="Sema"/>
    <property type="match status" value="1"/>
</dbReference>
<dbReference type="Gene3D" id="2.130.10.10">
    <property type="entry name" value="YVTN repeat-like/Quinoprotein amine dehydrogenase"/>
    <property type="match status" value="1"/>
</dbReference>
<dbReference type="SUPFAM" id="SSF48726">
    <property type="entry name" value="Immunoglobulin"/>
    <property type="match status" value="1"/>
</dbReference>
<dbReference type="PANTHER" id="PTHR11036:SF21">
    <property type="entry name" value="SEMA DOMAIN, IMMUNOGLOBULIN DOMAIN (IG), SHORT BASIC DOMAIN, SECRETED, (SEMAPHORIN) 3H ISOFORM 2 PRECURSOR"/>
    <property type="match status" value="1"/>
</dbReference>
<evidence type="ECO:0000259" key="7">
    <source>
        <dbReference type="PROSITE" id="PS50835"/>
    </source>
</evidence>
<feature type="non-terminal residue" evidence="9">
    <location>
        <position position="1131"/>
    </location>
</feature>
<feature type="region of interest" description="Disordered" evidence="6">
    <location>
        <begin position="1003"/>
        <end position="1031"/>
    </location>
</feature>
<dbReference type="PROSITE" id="PS51004">
    <property type="entry name" value="SEMA"/>
    <property type="match status" value="1"/>
</dbReference>
<reference evidence="9" key="1">
    <citation type="journal article" date="2021" name="Cell">
        <title>Tracing the genetic footprints of vertebrate landing in non-teleost ray-finned fishes.</title>
        <authorList>
            <person name="Bi X."/>
            <person name="Wang K."/>
            <person name="Yang L."/>
            <person name="Pan H."/>
            <person name="Jiang H."/>
            <person name="Wei Q."/>
            <person name="Fang M."/>
            <person name="Yu H."/>
            <person name="Zhu C."/>
            <person name="Cai Y."/>
            <person name="He Y."/>
            <person name="Gan X."/>
            <person name="Zeng H."/>
            <person name="Yu D."/>
            <person name="Zhu Y."/>
            <person name="Jiang H."/>
            <person name="Qiu Q."/>
            <person name="Yang H."/>
            <person name="Zhang Y.E."/>
            <person name="Wang W."/>
            <person name="Zhu M."/>
            <person name="He S."/>
            <person name="Zhang G."/>
        </authorList>
    </citation>
    <scope>NUCLEOTIDE SEQUENCE</scope>
    <source>
        <strain evidence="9">Bchr_001</strain>
    </source>
</reference>
<feature type="non-terminal residue" evidence="9">
    <location>
        <position position="1"/>
    </location>
</feature>
<evidence type="ECO:0000259" key="8">
    <source>
        <dbReference type="PROSITE" id="PS51004"/>
    </source>
</evidence>
<sequence>MTILFDQDEQLILRPEQTECGKGKCPYDPRQRTATNMIDGELYAGISSDFMSRDAAFFRSLGNKHVIRTEQYDSMWLQDPKFIKVAAISESNNQEDDKVYVFFTERAQEAENGGSKVIYSRVARVCKNDIGGQRSLVNKWSTFLKARLVCSIQGPDGIQTHFDELQDIFILYGKDAKNPLIYGLFTTSSNILNGSAVCLYKMEDIVTAFKGHFLHKEGPEYKWTEYSGRVPFPRPGTCPSRTYGNYRSTREYPDDVIFFSRMHPLMYDAIYPVNHHPLLVRVGVDYKFTKLAVDSVEAVDGQYHVMFIGTDTGVVMKSIYVPGTNQDTQEITLEELEVFPNKSVITAMEISKKKVSNNDWDLCDFLLVEPTVRPDEVVYSDGSSFARIQQWLYVGSKDGLVQLSLYQCELYGKACAECCLARDPYCTWDGHFCSPFISFPRRRNARQAGVIRNPLIHCFSQGAAMQTKAEEKVIVVAPGNSTYLECLPKSRHATVTWMREGIESPRELQMVIATEELLLIEQGILIRNAKMTHAGTYYCRLEEHGFRWTVLKVDLIVQLPEEVDNWTVKEQVPAAFSHNHQPWYRDFMALVNYPSKMDYYCENVWHREAKKKKNKLRSAGGERKAGIWKEDKDSKEAGVSVSAGVSISSLEPTSNGTTPEIFIPGFCVAFNTGGGGMSFSPTSGTDVHAAANGLCGREGSITATQNSDGGGCLLEAQLTCRSRDGERDPLKQTPSNCREHTKVLQTVLTFPNSNPENSHVIVPVSQQTDNIEYFQSAVVSSGTKRIVSNCTHHEDNLKEATRSSNLQWTVHHEENDCVTPGDDRGSSEDERQSLEREQQQGETDDSQELSEVSTTPDTQDEDQRSCEAGLPRPVPESPDSSCSPLHRKIRVNTFSHLPASSNTEPLSSSSCPPQHVMAEVLMHTAPGLGTVLSHDHERVVGRLQDSKSLDGISQVCGGARSKDRQAEGRRATISSALELEGTVSHDGDLTHFVANNLQQKIKMSSRQSLDSDSSVHSRTSQRKPADIPPIDPGVVLDLEKHTQDIAQSVELMMRSLNSTIQNMTALSVGYIQTYRDSVDSLGESVDMSIKGMYTLMARCEELDRSMQPIHFLAKQIHDIKRTLETLEALCK</sequence>
<dbReference type="SMART" id="SM00630">
    <property type="entry name" value="Sema"/>
    <property type="match status" value="1"/>
</dbReference>
<organism evidence="9 10">
    <name type="scientific">Polypterus senegalus</name>
    <name type="common">Senegal bichir</name>
    <dbReference type="NCBI Taxonomy" id="55291"/>
    <lineage>
        <taxon>Eukaryota</taxon>
        <taxon>Metazoa</taxon>
        <taxon>Chordata</taxon>
        <taxon>Craniata</taxon>
        <taxon>Vertebrata</taxon>
        <taxon>Euteleostomi</taxon>
        <taxon>Actinopterygii</taxon>
        <taxon>Polypteriformes</taxon>
        <taxon>Polypteridae</taxon>
        <taxon>Polypterus</taxon>
    </lineage>
</organism>
<dbReference type="InterPro" id="IPR001627">
    <property type="entry name" value="Semap_dom"/>
</dbReference>
<feature type="compositionally biased region" description="Low complexity" evidence="6">
    <location>
        <begin position="1004"/>
        <end position="1018"/>
    </location>
</feature>
<feature type="compositionally biased region" description="Basic and acidic residues" evidence="6">
    <location>
        <begin position="813"/>
        <end position="839"/>
    </location>
</feature>
<dbReference type="EMBL" id="JAAWVN010015897">
    <property type="protein sequence ID" value="MBN3292250.1"/>
    <property type="molecule type" value="Genomic_DNA"/>
</dbReference>
<dbReference type="SUPFAM" id="SSF101912">
    <property type="entry name" value="Sema domain"/>
    <property type="match status" value="1"/>
</dbReference>
<keyword evidence="4" id="KW-0393">Immunoglobulin domain</keyword>
<keyword evidence="3" id="KW-0325">Glycoprotein</keyword>
<dbReference type="InterPro" id="IPR036352">
    <property type="entry name" value="Semap_dom_sf"/>
</dbReference>
<dbReference type="Proteomes" id="UP001166052">
    <property type="component" value="Unassembled WGS sequence"/>
</dbReference>
<evidence type="ECO:0000256" key="1">
    <source>
        <dbReference type="ARBA" id="ARBA00009492"/>
    </source>
</evidence>
<evidence type="ECO:0000313" key="10">
    <source>
        <dbReference type="Proteomes" id="UP001166052"/>
    </source>
</evidence>
<evidence type="ECO:0000256" key="3">
    <source>
        <dbReference type="ARBA" id="ARBA00023180"/>
    </source>
</evidence>
<feature type="domain" description="Ig-like" evidence="7">
    <location>
        <begin position="454"/>
        <end position="542"/>
    </location>
</feature>
<dbReference type="PANTHER" id="PTHR11036">
    <property type="entry name" value="SEMAPHORIN"/>
    <property type="match status" value="1"/>
</dbReference>
<dbReference type="InterPro" id="IPR013783">
    <property type="entry name" value="Ig-like_fold"/>
</dbReference>
<dbReference type="InterPro" id="IPR013151">
    <property type="entry name" value="Immunoglobulin_dom"/>
</dbReference>
<evidence type="ECO:0000256" key="5">
    <source>
        <dbReference type="PROSITE-ProRule" id="PRU00352"/>
    </source>
</evidence>
<dbReference type="InterPro" id="IPR003599">
    <property type="entry name" value="Ig_sub"/>
</dbReference>
<dbReference type="SMART" id="SM00409">
    <property type="entry name" value="IG"/>
    <property type="match status" value="1"/>
</dbReference>
<dbReference type="SMART" id="SM00423">
    <property type="entry name" value="PSI"/>
    <property type="match status" value="1"/>
</dbReference>
<evidence type="ECO:0000256" key="4">
    <source>
        <dbReference type="ARBA" id="ARBA00023319"/>
    </source>
</evidence>
<dbReference type="InterPro" id="IPR007110">
    <property type="entry name" value="Ig-like_dom"/>
</dbReference>
<dbReference type="InterPro" id="IPR016201">
    <property type="entry name" value="PSI"/>
</dbReference>
<dbReference type="SUPFAM" id="SSF103575">
    <property type="entry name" value="Plexin repeat"/>
    <property type="match status" value="1"/>
</dbReference>
<evidence type="ECO:0000256" key="2">
    <source>
        <dbReference type="ARBA" id="ARBA00023157"/>
    </source>
</evidence>
<evidence type="ECO:0000256" key="6">
    <source>
        <dbReference type="SAM" id="MobiDB-lite"/>
    </source>
</evidence>
<comment type="caution">
    <text evidence="9">The sequence shown here is derived from an EMBL/GenBank/DDBJ whole genome shotgun (WGS) entry which is preliminary data.</text>
</comment>
<comment type="caution">
    <text evidence="5">Lacks conserved residue(s) required for the propagation of feature annotation.</text>
</comment>
<dbReference type="InterPro" id="IPR015943">
    <property type="entry name" value="WD40/YVTN_repeat-like_dom_sf"/>
</dbReference>
<gene>
    <name evidence="9" type="primary">Sema3a_2</name>
    <name evidence="9" type="ORF">GTO92_0022324</name>
</gene>
<feature type="region of interest" description="Disordered" evidence="6">
    <location>
        <begin position="813"/>
        <end position="884"/>
    </location>
</feature>
<keyword evidence="10" id="KW-1185">Reference proteome</keyword>
<dbReference type="PROSITE" id="PS50835">
    <property type="entry name" value="IG_LIKE"/>
    <property type="match status" value="1"/>
</dbReference>
<accession>A0ABS2YZM8</accession>
<name>A0ABS2YZM8_POLSE</name>
<dbReference type="InterPro" id="IPR046465">
    <property type="entry name" value="BORCS6_C"/>
</dbReference>
<protein>
    <submittedName>
        <fullName evidence="9">SEM3A protein</fullName>
    </submittedName>
</protein>
<proteinExistence type="inferred from homology"/>
<dbReference type="InterPro" id="IPR027231">
    <property type="entry name" value="Semaphorin"/>
</dbReference>
<comment type="similarity">
    <text evidence="1">Belongs to the semaphorin family.</text>
</comment>
<keyword evidence="2" id="KW-1015">Disulfide bond</keyword>
<evidence type="ECO:0000313" key="9">
    <source>
        <dbReference type="EMBL" id="MBN3292250.1"/>
    </source>
</evidence>
<dbReference type="InterPro" id="IPR036179">
    <property type="entry name" value="Ig-like_dom_sf"/>
</dbReference>
<dbReference type="Gene3D" id="3.30.1680.10">
    <property type="entry name" value="ligand-binding face of the semaphorins, domain 2"/>
    <property type="match status" value="1"/>
</dbReference>
<feature type="domain" description="Sema" evidence="8">
    <location>
        <begin position="1"/>
        <end position="405"/>
    </location>
</feature>
<dbReference type="Pfam" id="PF10157">
    <property type="entry name" value="BORCS6"/>
    <property type="match status" value="1"/>
</dbReference>
<dbReference type="Pfam" id="PF00047">
    <property type="entry name" value="ig"/>
    <property type="match status" value="1"/>
</dbReference>
<dbReference type="Gene3D" id="2.60.40.10">
    <property type="entry name" value="Immunoglobulins"/>
    <property type="match status" value="1"/>
</dbReference>